<reference evidence="3" key="1">
    <citation type="submission" date="2025-08" db="UniProtKB">
        <authorList>
            <consortium name="Ensembl"/>
        </authorList>
    </citation>
    <scope>IDENTIFICATION</scope>
</reference>
<name>A0A3Q3SMV6_9TELE</name>
<feature type="transmembrane region" description="Helical" evidence="2">
    <location>
        <begin position="12"/>
        <end position="33"/>
    </location>
</feature>
<proteinExistence type="predicted"/>
<dbReference type="Ensembl" id="ENSMAMT00000028142.2">
    <property type="protein sequence ID" value="ENSMAMP00000027430.2"/>
    <property type="gene ID" value="ENSMAMG00000018444.2"/>
</dbReference>
<keyword evidence="2" id="KW-1133">Transmembrane helix</keyword>
<dbReference type="AlphaFoldDB" id="A0A3Q3SMV6"/>
<accession>A0A3Q3SMV6</accession>
<evidence type="ECO:0000313" key="4">
    <source>
        <dbReference type="Proteomes" id="UP000261640"/>
    </source>
</evidence>
<dbReference type="InParanoid" id="A0A3Q3SMV6"/>
<feature type="region of interest" description="Disordered" evidence="1">
    <location>
        <begin position="51"/>
        <end position="74"/>
    </location>
</feature>
<keyword evidence="2" id="KW-0812">Transmembrane</keyword>
<reference evidence="3" key="2">
    <citation type="submission" date="2025-09" db="UniProtKB">
        <authorList>
            <consortium name="Ensembl"/>
        </authorList>
    </citation>
    <scope>IDENTIFICATION</scope>
</reference>
<evidence type="ECO:0000256" key="2">
    <source>
        <dbReference type="SAM" id="Phobius"/>
    </source>
</evidence>
<dbReference type="Proteomes" id="UP000261640">
    <property type="component" value="Unplaced"/>
</dbReference>
<dbReference type="GeneTree" id="ENSGT00940000177216"/>
<protein>
    <submittedName>
        <fullName evidence="3">Uncharacterized protein</fullName>
    </submittedName>
</protein>
<evidence type="ECO:0000313" key="3">
    <source>
        <dbReference type="Ensembl" id="ENSMAMP00000027430.2"/>
    </source>
</evidence>
<organism evidence="3 4">
    <name type="scientific">Mastacembelus armatus</name>
    <name type="common">zig-zag eel</name>
    <dbReference type="NCBI Taxonomy" id="205130"/>
    <lineage>
        <taxon>Eukaryota</taxon>
        <taxon>Metazoa</taxon>
        <taxon>Chordata</taxon>
        <taxon>Craniata</taxon>
        <taxon>Vertebrata</taxon>
        <taxon>Euteleostomi</taxon>
        <taxon>Actinopterygii</taxon>
        <taxon>Neopterygii</taxon>
        <taxon>Teleostei</taxon>
        <taxon>Neoteleostei</taxon>
        <taxon>Acanthomorphata</taxon>
        <taxon>Anabantaria</taxon>
        <taxon>Synbranchiformes</taxon>
        <taxon>Mastacembelidae</taxon>
        <taxon>Mastacembelus</taxon>
    </lineage>
</organism>
<keyword evidence="2" id="KW-0472">Membrane</keyword>
<feature type="transmembrane region" description="Helical" evidence="2">
    <location>
        <begin position="85"/>
        <end position="104"/>
    </location>
</feature>
<evidence type="ECO:0000256" key="1">
    <source>
        <dbReference type="SAM" id="MobiDB-lite"/>
    </source>
</evidence>
<keyword evidence="4" id="KW-1185">Reference proteome</keyword>
<feature type="compositionally biased region" description="Polar residues" evidence="1">
    <location>
        <begin position="65"/>
        <end position="74"/>
    </location>
</feature>
<sequence length="208" mass="22431">MRALELHFCFVLLQKIVVLNVFIFIDFTFFLQFSPYGFPVIRDAAFPPTPENPAPNSPVLPAETPSGTAPSRDTLQTMQQPQVPLLWNLVMMMIYCTETFLSLFQMASKMNQLGVYMSTVLTNLPAGAGLPVNQAAGLSNPEQEGNVPNIGTPSAGVSQQGLTGCGPQPNANSVPVGLEKAAQNVATVQTPLCTEITSLQQLRGVNMY</sequence>